<dbReference type="GO" id="GO:1990498">
    <property type="term" value="C:mitotic spindle microtubule"/>
    <property type="evidence" value="ECO:0007669"/>
    <property type="project" value="TreeGrafter"/>
</dbReference>
<reference evidence="3 4" key="1">
    <citation type="submission" date="2019-09" db="EMBL/GenBank/DDBJ databases">
        <title>Bird 10,000 Genomes (B10K) Project - Family phase.</title>
        <authorList>
            <person name="Zhang G."/>
        </authorList>
    </citation>
    <scope>NUCLEOTIDE SEQUENCE [LARGE SCALE GENOMIC DNA]</scope>
    <source>
        <strain evidence="3">B10K-DU-029-43</strain>
        <tissue evidence="3">Heart</tissue>
    </source>
</reference>
<gene>
    <name evidence="3" type="primary">Haus6</name>
    <name evidence="3" type="ORF">MACNIG_R07256</name>
</gene>
<feature type="non-terminal residue" evidence="3">
    <location>
        <position position="867"/>
    </location>
</feature>
<dbReference type="GO" id="GO:0070652">
    <property type="term" value="C:HAUS complex"/>
    <property type="evidence" value="ECO:0007669"/>
    <property type="project" value="InterPro"/>
</dbReference>
<evidence type="ECO:0000256" key="1">
    <source>
        <dbReference type="SAM" id="MobiDB-lite"/>
    </source>
</evidence>
<feature type="compositionally biased region" description="Polar residues" evidence="1">
    <location>
        <begin position="834"/>
        <end position="848"/>
    </location>
</feature>
<dbReference type="Proteomes" id="UP000574967">
    <property type="component" value="Unassembled WGS sequence"/>
</dbReference>
<feature type="domain" description="HAUS augmin-like complex subunit 6 N-terminal" evidence="2">
    <location>
        <begin position="6"/>
        <end position="217"/>
    </location>
</feature>
<comment type="caution">
    <text evidence="3">The sequence shown here is derived from an EMBL/GenBank/DDBJ whole genome shotgun (WGS) entry which is preliminary data.</text>
</comment>
<keyword evidence="4" id="KW-1185">Reference proteome</keyword>
<dbReference type="GO" id="GO:0051225">
    <property type="term" value="P:spindle assembly"/>
    <property type="evidence" value="ECO:0007669"/>
    <property type="project" value="InterPro"/>
</dbReference>
<dbReference type="InterPro" id="IPR028163">
    <property type="entry name" value="HAUS_6_N"/>
</dbReference>
<dbReference type="Pfam" id="PF14661">
    <property type="entry name" value="HAUS6_N"/>
    <property type="match status" value="1"/>
</dbReference>
<proteinExistence type="predicted"/>
<dbReference type="PANTHER" id="PTHR16151">
    <property type="entry name" value="HAUS AUGMIN-LIKE COMPLEX SUBUNIT 6"/>
    <property type="match status" value="1"/>
</dbReference>
<evidence type="ECO:0000313" key="4">
    <source>
        <dbReference type="Proteomes" id="UP000574967"/>
    </source>
</evidence>
<dbReference type="GO" id="GO:0008017">
    <property type="term" value="F:microtubule binding"/>
    <property type="evidence" value="ECO:0007669"/>
    <property type="project" value="TreeGrafter"/>
</dbReference>
<name>A0A7K6J5Q9_9CORV</name>
<dbReference type="AlphaFoldDB" id="A0A7K6J5Q9"/>
<feature type="compositionally biased region" description="Basic and acidic residues" evidence="1">
    <location>
        <begin position="781"/>
        <end position="805"/>
    </location>
</feature>
<organism evidence="3 4">
    <name type="scientific">Machaerirhynchus nigripectus</name>
    <dbReference type="NCBI Taxonomy" id="1160894"/>
    <lineage>
        <taxon>Eukaryota</taxon>
        <taxon>Metazoa</taxon>
        <taxon>Chordata</taxon>
        <taxon>Craniata</taxon>
        <taxon>Vertebrata</taxon>
        <taxon>Euteleostomi</taxon>
        <taxon>Archelosauria</taxon>
        <taxon>Archosauria</taxon>
        <taxon>Dinosauria</taxon>
        <taxon>Saurischia</taxon>
        <taxon>Theropoda</taxon>
        <taxon>Coelurosauria</taxon>
        <taxon>Aves</taxon>
        <taxon>Neognathae</taxon>
        <taxon>Neoaves</taxon>
        <taxon>Telluraves</taxon>
        <taxon>Australaves</taxon>
        <taxon>Passeriformes</taxon>
        <taxon>Corvoidea</taxon>
        <taxon>Dicruridae</taxon>
        <taxon>Machaerirhynchus</taxon>
    </lineage>
</organism>
<feature type="compositionally biased region" description="Polar residues" evidence="1">
    <location>
        <begin position="611"/>
        <end position="640"/>
    </location>
</feature>
<protein>
    <submittedName>
        <fullName evidence="3">HAUS6 protein</fullName>
    </submittedName>
</protein>
<evidence type="ECO:0000313" key="3">
    <source>
        <dbReference type="EMBL" id="NWV95740.1"/>
    </source>
</evidence>
<sequence length="867" mass="98657">WENDHLWLCLLALGFHPKCHRGIRLGRDMFAKPNNGAFTVVSTFLFTKLDKRRAKLTFKKLSSPKFRKQCCLWLREIANEKERDFPRITPSTLICPCGARFVHVVYCFARYVMIENMRKLSVGTGIPFAEAVKRRPKDMYIAKARHRVAYNKLLQILQREDFVMQEYEKKAQFLIREIERTKSEYAVTRKQSCRMKQNDQNKNDITERIQKVRSMWTLIVEMLTSLKKEKEVVDSVLEDCVHPCILDGTNVVLSVPRLLAHRVESDIHGFCTGNLYEGGKLNFLTVIQLLNEALSMLRDEQCPCELKELHRIEDMVISYKKVLQDLNTKSLREVQQHCEQKCQSVSRKQEIWELKWKTILGRCPFNLILEDELVNEDEDTVFCQSFADNYDSPHEECHGEDDEYLETVMDTTLVPSRWSSSVPSLSEASGNRELLIENNMNTETCVGNKKPVPPKIFKNGKEEFPISEMEKNAVEDVIQPKSPVKTEDLLEKARDELAEEVAKSVMSEREEKGVSLDDLISSLSFNPFLTRKQIPRTPENLLTEIRSSWRKAIQTEGSLDIELSSTEVVTEESSMDATLSVQEDVDSTLVCSEPASPVADFDPPLSEKKSQLSSTESSPQEQVSVSHTFESSDSKPSGIQESEKTESEELDCSALNGNSVKDLSQTLQNVEKSMNIPDTCSKSGSRPNTLPSDHCRSFLMDEMLCWNVSSLNSVSHETADKGIFNETLPESDIINLSISGDSDSIFYTMDSANIRDGLENNEDNKKSDLDIQSLSNSHEVLKMTESESEEELHQTHNGDESESYRSELSPIPEEIEGNDDDPSRDEGFTKMPLPNSTNESKYSQSSLLVSCQQMEEMASMVHEVPLD</sequence>
<accession>A0A7K6J5Q9</accession>
<feature type="non-terminal residue" evidence="3">
    <location>
        <position position="1"/>
    </location>
</feature>
<feature type="region of interest" description="Disordered" evidence="1">
    <location>
        <begin position="593"/>
        <end position="652"/>
    </location>
</feature>
<dbReference type="InterPro" id="IPR026797">
    <property type="entry name" value="HAUS_6"/>
</dbReference>
<evidence type="ECO:0000259" key="2">
    <source>
        <dbReference type="Pfam" id="PF14661"/>
    </source>
</evidence>
<dbReference type="EMBL" id="VZRQ01007151">
    <property type="protein sequence ID" value="NWV95740.1"/>
    <property type="molecule type" value="Genomic_DNA"/>
</dbReference>
<dbReference type="PANTHER" id="PTHR16151:SF2">
    <property type="entry name" value="HAUS AUGMIN-LIKE COMPLEX SUBUNIT 6"/>
    <property type="match status" value="1"/>
</dbReference>
<feature type="region of interest" description="Disordered" evidence="1">
    <location>
        <begin position="781"/>
        <end position="848"/>
    </location>
</feature>
<feature type="compositionally biased region" description="Acidic residues" evidence="1">
    <location>
        <begin position="813"/>
        <end position="823"/>
    </location>
</feature>